<dbReference type="GO" id="GO:0015276">
    <property type="term" value="F:ligand-gated monoatomic ion channel activity"/>
    <property type="evidence" value="ECO:0007669"/>
    <property type="project" value="InterPro"/>
</dbReference>
<keyword evidence="3 7" id="KW-0732">Signal</keyword>
<feature type="domain" description="Ionotropic glutamate receptor C-terminal" evidence="9">
    <location>
        <begin position="52"/>
        <end position="270"/>
    </location>
</feature>
<evidence type="ECO:0000256" key="3">
    <source>
        <dbReference type="ARBA" id="ARBA00022729"/>
    </source>
</evidence>
<dbReference type="Proteomes" id="UP000799092">
    <property type="component" value="Unassembled WGS sequence"/>
</dbReference>
<comment type="subcellular location">
    <subcellularLocation>
        <location evidence="1">Cell envelope</location>
    </subcellularLocation>
</comment>
<dbReference type="InterPro" id="IPR001638">
    <property type="entry name" value="Solute-binding_3/MltF_N"/>
</dbReference>
<dbReference type="InterPro" id="IPR001320">
    <property type="entry name" value="Iontro_rcpt_C"/>
</dbReference>
<evidence type="ECO:0000256" key="1">
    <source>
        <dbReference type="ARBA" id="ARBA00004196"/>
    </source>
</evidence>
<organism evidence="10 11">
    <name type="scientific">Aquibacillus halophilus</name>
    <dbReference type="NCBI Taxonomy" id="930132"/>
    <lineage>
        <taxon>Bacteria</taxon>
        <taxon>Bacillati</taxon>
        <taxon>Bacillota</taxon>
        <taxon>Bacilli</taxon>
        <taxon>Bacillales</taxon>
        <taxon>Bacillaceae</taxon>
        <taxon>Aquibacillus</taxon>
    </lineage>
</organism>
<feature type="domain" description="Solute-binding protein family 3/N-terminal" evidence="8">
    <location>
        <begin position="52"/>
        <end position="271"/>
    </location>
</feature>
<reference evidence="10" key="1">
    <citation type="submission" date="2019-11" db="EMBL/GenBank/DDBJ databases">
        <authorList>
            <person name="Li J."/>
        </authorList>
    </citation>
    <scope>NUCLEOTIDE SEQUENCE</scope>
    <source>
        <strain evidence="10">B6B</strain>
    </source>
</reference>
<dbReference type="SUPFAM" id="SSF53850">
    <property type="entry name" value="Periplasmic binding protein-like II"/>
    <property type="match status" value="1"/>
</dbReference>
<dbReference type="CDD" id="cd13711">
    <property type="entry name" value="PBP2_Ngo0372_TcyA"/>
    <property type="match status" value="1"/>
</dbReference>
<comment type="similarity">
    <text evidence="2 6">Belongs to the bacterial solute-binding protein 3 family.</text>
</comment>
<accession>A0A6A8DDZ2</accession>
<keyword evidence="11" id="KW-1185">Reference proteome</keyword>
<proteinExistence type="inferred from homology"/>
<evidence type="ECO:0000256" key="6">
    <source>
        <dbReference type="RuleBase" id="RU003744"/>
    </source>
</evidence>
<name>A0A6A8DDZ2_9BACI</name>
<evidence type="ECO:0000256" key="2">
    <source>
        <dbReference type="ARBA" id="ARBA00010333"/>
    </source>
</evidence>
<gene>
    <name evidence="10" type="ORF">GH741_13990</name>
</gene>
<evidence type="ECO:0000313" key="10">
    <source>
        <dbReference type="EMBL" id="MRH43784.1"/>
    </source>
</evidence>
<dbReference type="SMART" id="SM00079">
    <property type="entry name" value="PBPe"/>
    <property type="match status" value="1"/>
</dbReference>
<sequence length="274" mass="30198">MKKGFWIIVFGLILVLAACGTNEGEDSSSNANGENNEETEETLYEQIINEGVISVGTEGTYAPFTFHNEEDELTGYDVEVMREVADRMGVEVDFQETQWDSMFAGLNSARFDVIANQVGINADRLENYDFSVPYTVSSAVIVVPEDDTEITSFEDLEGKQSAQSLTSNFAAIAEENGAELVQVEGLAQSIELIKQGRVEVTVNDRLAVLDYINQQPDSGIKIAAREEDASETAFAFRKGNEELVEAVNEQLEAMKEDGTLAEISEKWFGEDVSK</sequence>
<evidence type="ECO:0000256" key="4">
    <source>
        <dbReference type="ARBA" id="ARBA00023139"/>
    </source>
</evidence>
<dbReference type="AlphaFoldDB" id="A0A6A8DDZ2"/>
<evidence type="ECO:0000256" key="5">
    <source>
        <dbReference type="ARBA" id="ARBA00023288"/>
    </source>
</evidence>
<dbReference type="PROSITE" id="PS51257">
    <property type="entry name" value="PROKAR_LIPOPROTEIN"/>
    <property type="match status" value="1"/>
</dbReference>
<dbReference type="GO" id="GO:0030313">
    <property type="term" value="C:cell envelope"/>
    <property type="evidence" value="ECO:0007669"/>
    <property type="project" value="UniProtKB-SubCell"/>
</dbReference>
<dbReference type="PROSITE" id="PS01039">
    <property type="entry name" value="SBP_BACTERIAL_3"/>
    <property type="match status" value="1"/>
</dbReference>
<evidence type="ECO:0000313" key="11">
    <source>
        <dbReference type="Proteomes" id="UP000799092"/>
    </source>
</evidence>
<evidence type="ECO:0000259" key="8">
    <source>
        <dbReference type="SMART" id="SM00062"/>
    </source>
</evidence>
<keyword evidence="5" id="KW-0449">Lipoprotein</keyword>
<dbReference type="RefSeq" id="WP_153737395.1">
    <property type="nucleotide sequence ID" value="NZ_WJNG01000011.1"/>
</dbReference>
<dbReference type="GO" id="GO:0016020">
    <property type="term" value="C:membrane"/>
    <property type="evidence" value="ECO:0007669"/>
    <property type="project" value="InterPro"/>
</dbReference>
<comment type="caution">
    <text evidence="10">The sequence shown here is derived from an EMBL/GenBank/DDBJ whole genome shotgun (WGS) entry which is preliminary data.</text>
</comment>
<keyword evidence="4" id="KW-0564">Palmitate</keyword>
<protein>
    <submittedName>
        <fullName evidence="10">Transporter substrate-binding domain-containing protein</fullName>
    </submittedName>
</protein>
<evidence type="ECO:0000259" key="9">
    <source>
        <dbReference type="SMART" id="SM00079"/>
    </source>
</evidence>
<dbReference type="PANTHER" id="PTHR35936:SF34">
    <property type="entry name" value="ABC TRANSPORTER EXTRACELLULAR-BINDING PROTEIN YCKB-RELATED"/>
    <property type="match status" value="1"/>
</dbReference>
<dbReference type="OrthoDB" id="8613538at2"/>
<dbReference type="Gene3D" id="3.40.190.10">
    <property type="entry name" value="Periplasmic binding protein-like II"/>
    <property type="match status" value="2"/>
</dbReference>
<dbReference type="EMBL" id="WJNG01000011">
    <property type="protein sequence ID" value="MRH43784.1"/>
    <property type="molecule type" value="Genomic_DNA"/>
</dbReference>
<evidence type="ECO:0000256" key="7">
    <source>
        <dbReference type="SAM" id="SignalP"/>
    </source>
</evidence>
<dbReference type="SMART" id="SM00062">
    <property type="entry name" value="PBPb"/>
    <property type="match status" value="1"/>
</dbReference>
<dbReference type="PANTHER" id="PTHR35936">
    <property type="entry name" value="MEMBRANE-BOUND LYTIC MUREIN TRANSGLYCOSYLASE F"/>
    <property type="match status" value="1"/>
</dbReference>
<dbReference type="InterPro" id="IPR018313">
    <property type="entry name" value="SBP_3_CS"/>
</dbReference>
<feature type="chain" id="PRO_5039012513" evidence="7">
    <location>
        <begin position="21"/>
        <end position="274"/>
    </location>
</feature>
<feature type="signal peptide" evidence="7">
    <location>
        <begin position="1"/>
        <end position="20"/>
    </location>
</feature>
<dbReference type="Pfam" id="PF00497">
    <property type="entry name" value="SBP_bac_3"/>
    <property type="match status" value="1"/>
</dbReference>